<organism evidence="1 2">
    <name type="scientific">Halorarum halophilum</name>
    <dbReference type="NCBI Taxonomy" id="2743090"/>
    <lineage>
        <taxon>Archaea</taxon>
        <taxon>Methanobacteriati</taxon>
        <taxon>Methanobacteriota</taxon>
        <taxon>Stenosarchaea group</taxon>
        <taxon>Halobacteria</taxon>
        <taxon>Halobacteriales</taxon>
        <taxon>Haloferacaceae</taxon>
        <taxon>Halorarum</taxon>
    </lineage>
</organism>
<dbReference type="Proteomes" id="UP000509750">
    <property type="component" value="Chromosome"/>
</dbReference>
<dbReference type="KEGG" id="halg:HUG10_10550"/>
<dbReference type="RefSeq" id="WP_179169544.1">
    <property type="nucleotide sequence ID" value="NZ_CP058529.1"/>
</dbReference>
<keyword evidence="2" id="KW-1185">Reference proteome</keyword>
<dbReference type="PROSITE" id="PS51318">
    <property type="entry name" value="TAT"/>
    <property type="match status" value="1"/>
</dbReference>
<dbReference type="AlphaFoldDB" id="A0A7D5GXS9"/>
<evidence type="ECO:0000313" key="2">
    <source>
        <dbReference type="Proteomes" id="UP000509750"/>
    </source>
</evidence>
<accession>A0A7D5GXS9</accession>
<name>A0A7D5GXS9_9EURY</name>
<evidence type="ECO:0000313" key="1">
    <source>
        <dbReference type="EMBL" id="QLG27969.1"/>
    </source>
</evidence>
<proteinExistence type="predicted"/>
<gene>
    <name evidence="1" type="ORF">HUG10_10550</name>
</gene>
<sequence>MNTTRREMLAAAGALGAAGFAGCLGEDTANQAGVGGDDGDSRLAYLRVANEDNRDHTVHLLVQRDGEPVHWSSHDLAAGNDRVTSRTIEQSWVGASGEVTVYFRLDGADEWDSFDIDDGRGDCYGAMAKVDGDGEFGVWFQKDPPACERTPTATSE</sequence>
<dbReference type="PROSITE" id="PS51257">
    <property type="entry name" value="PROKAR_LIPOPROTEIN"/>
    <property type="match status" value="1"/>
</dbReference>
<reference evidence="1 2" key="1">
    <citation type="submission" date="2020-07" db="EMBL/GenBank/DDBJ databases">
        <title>Gai3-2, isolated from salt lake.</title>
        <authorList>
            <person name="Cui H."/>
            <person name="Shi X."/>
        </authorList>
    </citation>
    <scope>NUCLEOTIDE SEQUENCE [LARGE SCALE GENOMIC DNA]</scope>
    <source>
        <strain evidence="1 2">Gai3-2</strain>
    </source>
</reference>
<dbReference type="InterPro" id="IPR006311">
    <property type="entry name" value="TAT_signal"/>
</dbReference>
<dbReference type="GeneID" id="56029277"/>
<protein>
    <submittedName>
        <fullName evidence="1">Uncharacterized protein</fullName>
    </submittedName>
</protein>
<dbReference type="OrthoDB" id="205445at2157"/>
<dbReference type="EMBL" id="CP058529">
    <property type="protein sequence ID" value="QLG27969.1"/>
    <property type="molecule type" value="Genomic_DNA"/>
</dbReference>